<accession>A0A3M0L8Q4</accession>
<gene>
    <name evidence="2" type="ORF">DUI87_03990</name>
</gene>
<evidence type="ECO:0000313" key="2">
    <source>
        <dbReference type="EMBL" id="RMC19380.1"/>
    </source>
</evidence>
<keyword evidence="1" id="KW-0812">Transmembrane</keyword>
<protein>
    <recommendedName>
        <fullName evidence="4">Reverse transcriptase domain-containing protein</fullName>
    </recommendedName>
</protein>
<dbReference type="AlphaFoldDB" id="A0A3M0L8Q4"/>
<dbReference type="Proteomes" id="UP000269221">
    <property type="component" value="Unassembled WGS sequence"/>
</dbReference>
<dbReference type="OrthoDB" id="416454at2759"/>
<keyword evidence="1" id="KW-1133">Transmembrane helix</keyword>
<keyword evidence="3" id="KW-1185">Reference proteome</keyword>
<feature type="transmembrane region" description="Helical" evidence="1">
    <location>
        <begin position="159"/>
        <end position="177"/>
    </location>
</feature>
<comment type="caution">
    <text evidence="2">The sequence shown here is derived from an EMBL/GenBank/DDBJ whole genome shotgun (WGS) entry which is preliminary data.</text>
</comment>
<evidence type="ECO:0008006" key="4">
    <source>
        <dbReference type="Google" id="ProtNLM"/>
    </source>
</evidence>
<proteinExistence type="predicted"/>
<keyword evidence="1" id="KW-0472">Membrane</keyword>
<evidence type="ECO:0000313" key="3">
    <source>
        <dbReference type="Proteomes" id="UP000269221"/>
    </source>
</evidence>
<organism evidence="2 3">
    <name type="scientific">Hirundo rustica rustica</name>
    <dbReference type="NCBI Taxonomy" id="333673"/>
    <lineage>
        <taxon>Eukaryota</taxon>
        <taxon>Metazoa</taxon>
        <taxon>Chordata</taxon>
        <taxon>Craniata</taxon>
        <taxon>Vertebrata</taxon>
        <taxon>Euteleostomi</taxon>
        <taxon>Archelosauria</taxon>
        <taxon>Archosauria</taxon>
        <taxon>Dinosauria</taxon>
        <taxon>Saurischia</taxon>
        <taxon>Theropoda</taxon>
        <taxon>Coelurosauria</taxon>
        <taxon>Aves</taxon>
        <taxon>Neognathae</taxon>
        <taxon>Neoaves</taxon>
        <taxon>Telluraves</taxon>
        <taxon>Australaves</taxon>
        <taxon>Passeriformes</taxon>
        <taxon>Sylvioidea</taxon>
        <taxon>Hirundinidae</taxon>
        <taxon>Hirundo</taxon>
    </lineage>
</organism>
<dbReference type="EMBL" id="QRBI01000095">
    <property type="protein sequence ID" value="RMC19380.1"/>
    <property type="molecule type" value="Genomic_DNA"/>
</dbReference>
<evidence type="ECO:0000256" key="1">
    <source>
        <dbReference type="SAM" id="Phobius"/>
    </source>
</evidence>
<name>A0A3M0L8Q4_HIRRU</name>
<reference evidence="2 3" key="1">
    <citation type="submission" date="2018-07" db="EMBL/GenBank/DDBJ databases">
        <title>A high quality draft genome assembly of the barn swallow (H. rustica rustica).</title>
        <authorList>
            <person name="Formenti G."/>
            <person name="Chiara M."/>
            <person name="Poveda L."/>
            <person name="Francoijs K.-J."/>
            <person name="Bonisoli-Alquati A."/>
            <person name="Canova L."/>
            <person name="Gianfranceschi L."/>
            <person name="Horner D.S."/>
            <person name="Saino N."/>
        </authorList>
    </citation>
    <scope>NUCLEOTIDE SEQUENCE [LARGE SCALE GENOMIC DNA]</scope>
    <source>
        <strain evidence="2">Chelidonia</strain>
        <tissue evidence="2">Blood</tissue>
    </source>
</reference>
<sequence>MDLMASRLRWQKKGRFSPEQALFNIFIDDVDEGMESFISKFADDTKLGVCVDLLEGRRALQKDLEWLDRWAESNKFITKRKIDLILGIAATVTPMSQLCSHRLLYHDNKYFIVYLHQLQFLKNCSSVGHWTALIKTQKLEESLEQRCTLDGLGSGQTLLFAYLPMFGMKTVFLLLILNMSLPDPSESFTFCPQENW</sequence>